<dbReference type="AlphaFoldDB" id="A0A6L2MFT4"/>
<comment type="caution">
    <text evidence="2">The sequence shown here is derived from an EMBL/GenBank/DDBJ whole genome shotgun (WGS) entry which is preliminary data.</text>
</comment>
<organism evidence="2">
    <name type="scientific">Tanacetum cinerariifolium</name>
    <name type="common">Dalmatian daisy</name>
    <name type="synonym">Chrysanthemum cinerariifolium</name>
    <dbReference type="NCBI Taxonomy" id="118510"/>
    <lineage>
        <taxon>Eukaryota</taxon>
        <taxon>Viridiplantae</taxon>
        <taxon>Streptophyta</taxon>
        <taxon>Embryophyta</taxon>
        <taxon>Tracheophyta</taxon>
        <taxon>Spermatophyta</taxon>
        <taxon>Magnoliopsida</taxon>
        <taxon>eudicotyledons</taxon>
        <taxon>Gunneridae</taxon>
        <taxon>Pentapetalae</taxon>
        <taxon>asterids</taxon>
        <taxon>campanulids</taxon>
        <taxon>Asterales</taxon>
        <taxon>Asteraceae</taxon>
        <taxon>Asteroideae</taxon>
        <taxon>Anthemideae</taxon>
        <taxon>Anthemidinae</taxon>
        <taxon>Tanacetum</taxon>
    </lineage>
</organism>
<evidence type="ECO:0000313" key="2">
    <source>
        <dbReference type="EMBL" id="GEU72167.1"/>
    </source>
</evidence>
<reference evidence="2" key="1">
    <citation type="journal article" date="2019" name="Sci. Rep.">
        <title>Draft genome of Tanacetum cinerariifolium, the natural source of mosquito coil.</title>
        <authorList>
            <person name="Yamashiro T."/>
            <person name="Shiraishi A."/>
            <person name="Satake H."/>
            <person name="Nakayama K."/>
        </authorList>
    </citation>
    <scope>NUCLEOTIDE SEQUENCE</scope>
</reference>
<name>A0A6L2MFT4_TANCI</name>
<dbReference type="EMBL" id="BKCJ010006438">
    <property type="protein sequence ID" value="GEU72167.1"/>
    <property type="molecule type" value="Genomic_DNA"/>
</dbReference>
<accession>A0A6L2MFT4</accession>
<protein>
    <submittedName>
        <fullName evidence="2">Uncharacterized protein</fullName>
    </submittedName>
</protein>
<feature type="region of interest" description="Disordered" evidence="1">
    <location>
        <begin position="93"/>
        <end position="133"/>
    </location>
</feature>
<gene>
    <name evidence="2" type="ORF">Tci_044145</name>
</gene>
<proteinExistence type="predicted"/>
<feature type="compositionally biased region" description="Low complexity" evidence="1">
    <location>
        <begin position="282"/>
        <end position="296"/>
    </location>
</feature>
<feature type="compositionally biased region" description="Basic and acidic residues" evidence="1">
    <location>
        <begin position="202"/>
        <end position="243"/>
    </location>
</feature>
<feature type="region of interest" description="Disordered" evidence="1">
    <location>
        <begin position="191"/>
        <end position="243"/>
    </location>
</feature>
<sequence length="336" mass="38069">MKAYAKHIDWGKVIATNEIMDRDEEEKANVAKVKKFLAMLESEYARVKDYTKLVVTDGMVDYVLEKYGNKWKSEDEIAYVILEDLWLKYGKDDKGKGKRKLVEDNEKGKEAEHQHLKVSKDDKGKKKLIDNNEKRKVHDIQNRVGSVEVDLARAIKAKHVDDYDDHDLDTLDLENRIKNLKADFGRLLKAKESKKAKKARDAKKAREAELAKQAKKAKEAELKANEEKKEKEEELKAKKAKEAKESMLAELKAKKAKNAKEAMLAEVVQIFSDEDDDEDLTAPNSTRSRAPSASTSIRSRALTAFISIRSRALIASTSNAKAASTTLRGYNKIAMT</sequence>
<feature type="region of interest" description="Disordered" evidence="1">
    <location>
        <begin position="276"/>
        <end position="296"/>
    </location>
</feature>
<evidence type="ECO:0000256" key="1">
    <source>
        <dbReference type="SAM" id="MobiDB-lite"/>
    </source>
</evidence>